<evidence type="ECO:0000313" key="3">
    <source>
        <dbReference type="Proteomes" id="UP001252875"/>
    </source>
</evidence>
<accession>A0ABU3F385</accession>
<feature type="compositionally biased region" description="Basic residues" evidence="1">
    <location>
        <begin position="322"/>
        <end position="338"/>
    </location>
</feature>
<protein>
    <submittedName>
        <fullName evidence="2">Uncharacterized protein</fullName>
    </submittedName>
</protein>
<feature type="region of interest" description="Disordered" evidence="1">
    <location>
        <begin position="204"/>
        <end position="338"/>
    </location>
</feature>
<sequence>MDVAKLGQRQLFGMKKETLLKRVRLYFEQTQHAAEVVEYLVVILFRHSICVGDFSLQPLSELIRQIFLTETPNDTLLRHCVYFEDFFAPEEWQTVIQRLFTNEEKYHEFTKETCLYKQLLAKKNLEIPKESEFQFDLVSIFKDANGKRHTWTLRNTKQVASVEETAKVLEILTTLTIFQASGVRRFAEYVKFKSQKGCIDAEHEAAPAESVQEEQPEESLSQEPVAAATGKAAPKGQPRSSSSNTRSTKQNAPKVAAKPDTRTPLQEETPPTKSENPSDFAKTRPPKTNKLTTESVAALLEPDTSYMRHGKTKEQIKQTREARRRQQKVNKALKKKKK</sequence>
<name>A0ABU3F385_9ENTE</name>
<feature type="compositionally biased region" description="Polar residues" evidence="1">
    <location>
        <begin position="238"/>
        <end position="251"/>
    </location>
</feature>
<feature type="compositionally biased region" description="Basic and acidic residues" evidence="1">
    <location>
        <begin position="312"/>
        <end position="321"/>
    </location>
</feature>
<keyword evidence="3" id="KW-1185">Reference proteome</keyword>
<proteinExistence type="predicted"/>
<reference evidence="2 3" key="1">
    <citation type="submission" date="2023-03" db="EMBL/GenBank/DDBJ databases">
        <authorList>
            <person name="Shen W."/>
            <person name="Cai J."/>
        </authorList>
    </citation>
    <scope>NUCLEOTIDE SEQUENCE [LARGE SCALE GENOMIC DNA]</scope>
    <source>
        <strain evidence="2 3">D6-4</strain>
    </source>
</reference>
<organism evidence="2 3">
    <name type="scientific">Enterococcus hulanensis</name>
    <dbReference type="NCBI Taxonomy" id="2559929"/>
    <lineage>
        <taxon>Bacteria</taxon>
        <taxon>Bacillati</taxon>
        <taxon>Bacillota</taxon>
        <taxon>Bacilli</taxon>
        <taxon>Lactobacillales</taxon>
        <taxon>Enterococcaceae</taxon>
        <taxon>Enterococcus</taxon>
    </lineage>
</organism>
<gene>
    <name evidence="2" type="ORF">P7D85_17610</name>
</gene>
<dbReference type="Proteomes" id="UP001252875">
    <property type="component" value="Unassembled WGS sequence"/>
</dbReference>
<feature type="compositionally biased region" description="Polar residues" evidence="1">
    <location>
        <begin position="263"/>
        <end position="277"/>
    </location>
</feature>
<dbReference type="EMBL" id="JARPYI010000012">
    <property type="protein sequence ID" value="MDT2601599.1"/>
    <property type="molecule type" value="Genomic_DNA"/>
</dbReference>
<comment type="caution">
    <text evidence="2">The sequence shown here is derived from an EMBL/GenBank/DDBJ whole genome shotgun (WGS) entry which is preliminary data.</text>
</comment>
<dbReference type="RefSeq" id="WP_311822169.1">
    <property type="nucleotide sequence ID" value="NZ_JARPYF010000011.1"/>
</dbReference>
<evidence type="ECO:0000313" key="2">
    <source>
        <dbReference type="EMBL" id="MDT2601599.1"/>
    </source>
</evidence>
<evidence type="ECO:0000256" key="1">
    <source>
        <dbReference type="SAM" id="MobiDB-lite"/>
    </source>
</evidence>